<evidence type="ECO:0000259" key="10">
    <source>
        <dbReference type="PROSITE" id="PS50893"/>
    </source>
</evidence>
<dbReference type="InterPro" id="IPR036640">
    <property type="entry name" value="ABC1_TM_sf"/>
</dbReference>
<dbReference type="PROSITE" id="PS00211">
    <property type="entry name" value="ABC_TRANSPORTER_1"/>
    <property type="match status" value="1"/>
</dbReference>
<comment type="subcellular location">
    <subcellularLocation>
        <location evidence="1">Membrane</location>
        <topology evidence="1">Multi-pass membrane protein</topology>
    </subcellularLocation>
</comment>
<keyword evidence="4 9" id="KW-0812">Transmembrane</keyword>
<dbReference type="FunFam" id="3.40.50.300:FF:000838">
    <property type="entry name" value="ABC multidrug transporter (Eurofung)"/>
    <property type="match status" value="1"/>
</dbReference>
<evidence type="ECO:0000256" key="5">
    <source>
        <dbReference type="ARBA" id="ARBA00022741"/>
    </source>
</evidence>
<gene>
    <name evidence="11" type="ORF">LEL_04168</name>
</gene>
<keyword evidence="8 9" id="KW-0472">Membrane</keyword>
<accession>A0A168H5W0</accession>
<keyword evidence="7 9" id="KW-1133">Transmembrane helix</keyword>
<organism evidence="11 12">
    <name type="scientific">Akanthomyces lecanii RCEF 1005</name>
    <dbReference type="NCBI Taxonomy" id="1081108"/>
    <lineage>
        <taxon>Eukaryota</taxon>
        <taxon>Fungi</taxon>
        <taxon>Dikarya</taxon>
        <taxon>Ascomycota</taxon>
        <taxon>Pezizomycotina</taxon>
        <taxon>Sordariomycetes</taxon>
        <taxon>Hypocreomycetidae</taxon>
        <taxon>Hypocreales</taxon>
        <taxon>Cordycipitaceae</taxon>
        <taxon>Akanthomyces</taxon>
        <taxon>Cordyceps confragosa</taxon>
    </lineage>
</organism>
<keyword evidence="5" id="KW-0547">Nucleotide-binding</keyword>
<dbReference type="SUPFAM" id="SSF52540">
    <property type="entry name" value="P-loop containing nucleoside triphosphate hydrolases"/>
    <property type="match status" value="1"/>
</dbReference>
<dbReference type="EMBL" id="AZHF01000003">
    <property type="protein sequence ID" value="OAA77345.1"/>
    <property type="molecule type" value="Genomic_DNA"/>
</dbReference>
<evidence type="ECO:0000256" key="3">
    <source>
        <dbReference type="ARBA" id="ARBA00022448"/>
    </source>
</evidence>
<protein>
    <submittedName>
        <fullName evidence="11">ABC transporter-like protein</fullName>
    </submittedName>
</protein>
<dbReference type="GO" id="GO:0016887">
    <property type="term" value="F:ATP hydrolysis activity"/>
    <property type="evidence" value="ECO:0007669"/>
    <property type="project" value="InterPro"/>
</dbReference>
<comment type="caution">
    <text evidence="11">The sequence shown here is derived from an EMBL/GenBank/DDBJ whole genome shotgun (WGS) entry which is preliminary data.</text>
</comment>
<evidence type="ECO:0000313" key="12">
    <source>
        <dbReference type="Proteomes" id="UP000076881"/>
    </source>
</evidence>
<evidence type="ECO:0000256" key="9">
    <source>
        <dbReference type="SAM" id="Phobius"/>
    </source>
</evidence>
<dbReference type="OrthoDB" id="6500128at2759"/>
<feature type="domain" description="ABC transporter" evidence="10">
    <location>
        <begin position="98"/>
        <end position="336"/>
    </location>
</feature>
<sequence length="352" mass="38131">MALGHSWLGIRLGVMGSIFVAAVTAATVLSKGTASSTGLAITLALQLRQALNITIGQINVTRTGLNAIDRVLALASIPSEEEEEDAIAPKNWPSRGQVEIQKLGVRYDKSLPWALNNITFSVQAGQRLGIVGRTGAGKSSLINALLRFVDATIGKILIDGQDISKISRKRVRDAVTVIPQDAFLFSGTLRSNVDVFDRHSDDKIIAALRSVHFASFGQERDVTAADLDRSILSGGSNMSHGQRQLVCLARVILEDKCRILILDEATSGIDHITEVAIQGAIKDNFRNVTILVVAHKLLTVADFDSILVLSQGEVVEHGALQQLLASKGRLWNMVEQSEDSGKIKEIIWRDTK</sequence>
<dbReference type="InterPro" id="IPR003593">
    <property type="entry name" value="AAA+_ATPase"/>
</dbReference>
<feature type="transmembrane region" description="Helical" evidence="9">
    <location>
        <begin position="6"/>
        <end position="29"/>
    </location>
</feature>
<dbReference type="PANTHER" id="PTHR24223:SF456">
    <property type="entry name" value="MULTIDRUG RESISTANCE-ASSOCIATED PROTEIN LETHAL(2)03659"/>
    <property type="match status" value="1"/>
</dbReference>
<keyword evidence="6" id="KW-0067">ATP-binding</keyword>
<dbReference type="AlphaFoldDB" id="A0A168H5W0"/>
<dbReference type="InterPro" id="IPR017871">
    <property type="entry name" value="ABC_transporter-like_CS"/>
</dbReference>
<dbReference type="STRING" id="1081108.A0A168H5W0"/>
<comment type="similarity">
    <text evidence="2">Belongs to the ABC transporter superfamily. ABCC family. Conjugate transporter (TC 3.A.1.208) subfamily.</text>
</comment>
<reference evidence="11 12" key="1">
    <citation type="journal article" date="2016" name="Genome Biol. Evol.">
        <title>Divergent and convergent evolution of fungal pathogenicity.</title>
        <authorList>
            <person name="Shang Y."/>
            <person name="Xiao G."/>
            <person name="Zheng P."/>
            <person name="Cen K."/>
            <person name="Zhan S."/>
            <person name="Wang C."/>
        </authorList>
    </citation>
    <scope>NUCLEOTIDE SEQUENCE [LARGE SCALE GENOMIC DNA]</scope>
    <source>
        <strain evidence="11 12">RCEF 1005</strain>
    </source>
</reference>
<dbReference type="Gene3D" id="1.20.1560.10">
    <property type="entry name" value="ABC transporter type 1, transmembrane domain"/>
    <property type="match status" value="1"/>
</dbReference>
<keyword evidence="3" id="KW-0813">Transport</keyword>
<dbReference type="Pfam" id="PF00005">
    <property type="entry name" value="ABC_tran"/>
    <property type="match status" value="1"/>
</dbReference>
<dbReference type="Gene3D" id="3.40.50.300">
    <property type="entry name" value="P-loop containing nucleotide triphosphate hydrolases"/>
    <property type="match status" value="1"/>
</dbReference>
<dbReference type="Proteomes" id="UP000076881">
    <property type="component" value="Unassembled WGS sequence"/>
</dbReference>
<name>A0A168H5W0_CORDF</name>
<evidence type="ECO:0000313" key="11">
    <source>
        <dbReference type="EMBL" id="OAA77345.1"/>
    </source>
</evidence>
<dbReference type="GO" id="GO:0005524">
    <property type="term" value="F:ATP binding"/>
    <property type="evidence" value="ECO:0007669"/>
    <property type="project" value="UniProtKB-KW"/>
</dbReference>
<dbReference type="InterPro" id="IPR027417">
    <property type="entry name" value="P-loop_NTPase"/>
</dbReference>
<proteinExistence type="inferred from homology"/>
<dbReference type="GO" id="GO:0042626">
    <property type="term" value="F:ATPase-coupled transmembrane transporter activity"/>
    <property type="evidence" value="ECO:0007669"/>
    <property type="project" value="TreeGrafter"/>
</dbReference>
<dbReference type="CDD" id="cd03244">
    <property type="entry name" value="ABCC_MRP_domain2"/>
    <property type="match status" value="1"/>
</dbReference>
<dbReference type="InterPro" id="IPR003439">
    <property type="entry name" value="ABC_transporter-like_ATP-bd"/>
</dbReference>
<dbReference type="SMART" id="SM00382">
    <property type="entry name" value="AAA"/>
    <property type="match status" value="1"/>
</dbReference>
<evidence type="ECO:0000256" key="6">
    <source>
        <dbReference type="ARBA" id="ARBA00022840"/>
    </source>
</evidence>
<evidence type="ECO:0000256" key="8">
    <source>
        <dbReference type="ARBA" id="ARBA00023136"/>
    </source>
</evidence>
<dbReference type="GO" id="GO:0016020">
    <property type="term" value="C:membrane"/>
    <property type="evidence" value="ECO:0007669"/>
    <property type="project" value="UniProtKB-SubCell"/>
</dbReference>
<keyword evidence="12" id="KW-1185">Reference proteome</keyword>
<evidence type="ECO:0000256" key="2">
    <source>
        <dbReference type="ARBA" id="ARBA00009726"/>
    </source>
</evidence>
<evidence type="ECO:0000256" key="1">
    <source>
        <dbReference type="ARBA" id="ARBA00004141"/>
    </source>
</evidence>
<evidence type="ECO:0000256" key="4">
    <source>
        <dbReference type="ARBA" id="ARBA00022692"/>
    </source>
</evidence>
<evidence type="ECO:0000256" key="7">
    <source>
        <dbReference type="ARBA" id="ARBA00022989"/>
    </source>
</evidence>
<dbReference type="PROSITE" id="PS50893">
    <property type="entry name" value="ABC_TRANSPORTER_2"/>
    <property type="match status" value="1"/>
</dbReference>
<dbReference type="InterPro" id="IPR050173">
    <property type="entry name" value="ABC_transporter_C-like"/>
</dbReference>
<dbReference type="PANTHER" id="PTHR24223">
    <property type="entry name" value="ATP-BINDING CASSETTE SUB-FAMILY C"/>
    <property type="match status" value="1"/>
</dbReference>